<feature type="domain" description="Helicase ATP-binding" evidence="16">
    <location>
        <begin position="278"/>
        <end position="439"/>
    </location>
</feature>
<dbReference type="InterPro" id="IPR033454">
    <property type="entry name" value="RecG_wedge"/>
</dbReference>
<evidence type="ECO:0000256" key="9">
    <source>
        <dbReference type="ARBA" id="ARBA00023172"/>
    </source>
</evidence>
<dbReference type="EC" id="5.6.2.4" evidence="13 15"/>
<comment type="function">
    <text evidence="15">Plays a critical role in recombination and DNA repair. Helps process Holliday junction intermediates to mature products by catalyzing branch migration. Has replication fork regression activity, unwinds stalled or blocked replication forks to make a HJ that can be resolved. Has a DNA unwinding activity characteristic of a DNA helicase with 3'-5' polarity.</text>
</comment>
<dbReference type="Pfam" id="PF17191">
    <property type="entry name" value="RecG_wedge"/>
    <property type="match status" value="1"/>
</dbReference>
<keyword evidence="10 15" id="KW-0234">DNA repair</keyword>
<dbReference type="InterPro" id="IPR014001">
    <property type="entry name" value="Helicase_ATP-bd"/>
</dbReference>
<keyword evidence="5 15" id="KW-0378">Hydrolase</keyword>
<dbReference type="InterPro" id="IPR045562">
    <property type="entry name" value="RecG_dom3_C"/>
</dbReference>
<dbReference type="InterPro" id="IPR001650">
    <property type="entry name" value="Helicase_C-like"/>
</dbReference>
<dbReference type="SMART" id="SM00487">
    <property type="entry name" value="DEXDc"/>
    <property type="match status" value="1"/>
</dbReference>
<dbReference type="GO" id="GO:0016787">
    <property type="term" value="F:hydrolase activity"/>
    <property type="evidence" value="ECO:0007669"/>
    <property type="project" value="UniProtKB-KW"/>
</dbReference>
<keyword evidence="6 15" id="KW-0347">Helicase</keyword>
<dbReference type="NCBIfam" id="NF008165">
    <property type="entry name" value="PRK10917.1-3"/>
    <property type="match status" value="1"/>
</dbReference>
<evidence type="ECO:0000256" key="6">
    <source>
        <dbReference type="ARBA" id="ARBA00022806"/>
    </source>
</evidence>
<keyword evidence="3 15" id="KW-0547">Nucleotide-binding</keyword>
<reference evidence="18 19" key="1">
    <citation type="submission" date="2020-08" db="EMBL/GenBank/DDBJ databases">
        <title>Genomic Encyclopedia of Type Strains, Phase IV (KMG-IV): sequencing the most valuable type-strain genomes for metagenomic binning, comparative biology and taxonomic classification.</title>
        <authorList>
            <person name="Goeker M."/>
        </authorList>
    </citation>
    <scope>NUCLEOTIDE SEQUENCE [LARGE SCALE GENOMIC DNA]</scope>
    <source>
        <strain evidence="18 19">DSM 23562</strain>
    </source>
</reference>
<dbReference type="Proteomes" id="UP000520814">
    <property type="component" value="Unassembled WGS sequence"/>
</dbReference>
<dbReference type="InterPro" id="IPR047112">
    <property type="entry name" value="RecG/Mfd"/>
</dbReference>
<dbReference type="PROSITE" id="PS51194">
    <property type="entry name" value="HELICASE_CTER"/>
    <property type="match status" value="1"/>
</dbReference>
<dbReference type="NCBIfam" id="NF008168">
    <property type="entry name" value="PRK10917.2-2"/>
    <property type="match status" value="1"/>
</dbReference>
<evidence type="ECO:0000256" key="7">
    <source>
        <dbReference type="ARBA" id="ARBA00022840"/>
    </source>
</evidence>
<dbReference type="GO" id="GO:0006281">
    <property type="term" value="P:DNA repair"/>
    <property type="evidence" value="ECO:0007669"/>
    <property type="project" value="UniProtKB-UniRule"/>
</dbReference>
<evidence type="ECO:0000256" key="3">
    <source>
        <dbReference type="ARBA" id="ARBA00022741"/>
    </source>
</evidence>
<evidence type="ECO:0000313" key="19">
    <source>
        <dbReference type="Proteomes" id="UP000520814"/>
    </source>
</evidence>
<evidence type="ECO:0000256" key="1">
    <source>
        <dbReference type="ARBA" id="ARBA00007504"/>
    </source>
</evidence>
<keyword evidence="11" id="KW-0413">Isomerase</keyword>
<evidence type="ECO:0000256" key="4">
    <source>
        <dbReference type="ARBA" id="ARBA00022763"/>
    </source>
</evidence>
<dbReference type="InterPro" id="IPR004609">
    <property type="entry name" value="ATP-dep_DNA_helicase_RecG"/>
</dbReference>
<evidence type="ECO:0000256" key="2">
    <source>
        <dbReference type="ARBA" id="ARBA00017846"/>
    </source>
</evidence>
<dbReference type="Gene3D" id="3.40.50.300">
    <property type="entry name" value="P-loop containing nucleotide triphosphate hydrolases"/>
    <property type="match status" value="2"/>
</dbReference>
<dbReference type="GO" id="GO:0003677">
    <property type="term" value="F:DNA binding"/>
    <property type="evidence" value="ECO:0007669"/>
    <property type="project" value="UniProtKB-KW"/>
</dbReference>
<protein>
    <recommendedName>
        <fullName evidence="2 15">ATP-dependent DNA helicase RecG</fullName>
        <ecNumber evidence="13 15">5.6.2.4</ecNumber>
    </recommendedName>
</protein>
<organism evidence="18 19">
    <name type="scientific">Armatimonas rosea</name>
    <dbReference type="NCBI Taxonomy" id="685828"/>
    <lineage>
        <taxon>Bacteria</taxon>
        <taxon>Bacillati</taxon>
        <taxon>Armatimonadota</taxon>
        <taxon>Armatimonadia</taxon>
        <taxon>Armatimonadales</taxon>
        <taxon>Armatimonadaceae</taxon>
        <taxon>Armatimonas</taxon>
    </lineage>
</organism>
<proteinExistence type="inferred from homology"/>
<dbReference type="PANTHER" id="PTHR47964:SF1">
    <property type="entry name" value="ATP-DEPENDENT DNA HELICASE HOMOLOG RECG, CHLOROPLASTIC"/>
    <property type="match status" value="1"/>
</dbReference>
<keyword evidence="8" id="KW-0238">DNA-binding</keyword>
<dbReference type="EMBL" id="JACHGW010000005">
    <property type="protein sequence ID" value="MBB6053036.1"/>
    <property type="molecule type" value="Genomic_DNA"/>
</dbReference>
<comment type="catalytic activity">
    <reaction evidence="12 15">
        <text>Couples ATP hydrolysis with the unwinding of duplex DNA by translocating in the 3'-5' direction.</text>
        <dbReference type="EC" id="5.6.2.4"/>
    </reaction>
</comment>
<dbReference type="InterPro" id="IPR027417">
    <property type="entry name" value="P-loop_NTPase"/>
</dbReference>
<dbReference type="InterPro" id="IPR012340">
    <property type="entry name" value="NA-bd_OB-fold"/>
</dbReference>
<comment type="similarity">
    <text evidence="1 15">Belongs to the helicase family. RecG subfamily.</text>
</comment>
<dbReference type="AlphaFoldDB" id="A0A7W9SUG5"/>
<dbReference type="GO" id="GO:0006310">
    <property type="term" value="P:DNA recombination"/>
    <property type="evidence" value="ECO:0007669"/>
    <property type="project" value="UniProtKB-UniRule"/>
</dbReference>
<evidence type="ECO:0000259" key="16">
    <source>
        <dbReference type="PROSITE" id="PS51192"/>
    </source>
</evidence>
<keyword evidence="4 15" id="KW-0227">DNA damage</keyword>
<keyword evidence="7 15" id="KW-0067">ATP-binding</keyword>
<dbReference type="SMART" id="SM00490">
    <property type="entry name" value="HELICc"/>
    <property type="match status" value="1"/>
</dbReference>
<dbReference type="PANTHER" id="PTHR47964">
    <property type="entry name" value="ATP-DEPENDENT DNA HELICASE HOMOLOG RECG, CHLOROPLASTIC"/>
    <property type="match status" value="1"/>
</dbReference>
<gene>
    <name evidence="18" type="ORF">HNQ39_004868</name>
</gene>
<keyword evidence="19" id="KW-1185">Reference proteome</keyword>
<evidence type="ECO:0000256" key="12">
    <source>
        <dbReference type="ARBA" id="ARBA00034617"/>
    </source>
</evidence>
<dbReference type="Pfam" id="PF00270">
    <property type="entry name" value="DEAD"/>
    <property type="match status" value="1"/>
</dbReference>
<dbReference type="SUPFAM" id="SSF52540">
    <property type="entry name" value="P-loop containing nucleoside triphosphate hydrolases"/>
    <property type="match status" value="2"/>
</dbReference>
<evidence type="ECO:0000313" key="18">
    <source>
        <dbReference type="EMBL" id="MBB6053036.1"/>
    </source>
</evidence>
<dbReference type="RefSeq" id="WP_184202937.1">
    <property type="nucleotide sequence ID" value="NZ_JACHGW010000005.1"/>
</dbReference>
<evidence type="ECO:0000256" key="14">
    <source>
        <dbReference type="ARBA" id="ARBA00048988"/>
    </source>
</evidence>
<evidence type="ECO:0000256" key="10">
    <source>
        <dbReference type="ARBA" id="ARBA00023204"/>
    </source>
</evidence>
<dbReference type="Pfam" id="PF19833">
    <property type="entry name" value="RecG_dom3_C"/>
    <property type="match status" value="1"/>
</dbReference>
<dbReference type="SUPFAM" id="SSF50249">
    <property type="entry name" value="Nucleic acid-binding proteins"/>
    <property type="match status" value="1"/>
</dbReference>
<dbReference type="PROSITE" id="PS51192">
    <property type="entry name" value="HELICASE_ATP_BIND_1"/>
    <property type="match status" value="1"/>
</dbReference>
<evidence type="ECO:0000256" key="11">
    <source>
        <dbReference type="ARBA" id="ARBA00023235"/>
    </source>
</evidence>
<evidence type="ECO:0000256" key="8">
    <source>
        <dbReference type="ARBA" id="ARBA00023125"/>
    </source>
</evidence>
<feature type="domain" description="Helicase C-terminal" evidence="17">
    <location>
        <begin position="472"/>
        <end position="618"/>
    </location>
</feature>
<dbReference type="Gene3D" id="2.40.50.140">
    <property type="entry name" value="Nucleic acid-binding proteins"/>
    <property type="match status" value="1"/>
</dbReference>
<comment type="catalytic activity">
    <reaction evidence="14 15">
        <text>ATP + H2O = ADP + phosphate + H(+)</text>
        <dbReference type="Rhea" id="RHEA:13065"/>
        <dbReference type="ChEBI" id="CHEBI:15377"/>
        <dbReference type="ChEBI" id="CHEBI:15378"/>
        <dbReference type="ChEBI" id="CHEBI:30616"/>
        <dbReference type="ChEBI" id="CHEBI:43474"/>
        <dbReference type="ChEBI" id="CHEBI:456216"/>
        <dbReference type="EC" id="5.6.2.4"/>
    </reaction>
</comment>
<sequence length="690" mass="76135">MNPELPVTKLKGIGEKLAETLWKLQIRTLADLVGHFPRRYEDRTRFVKIGDVRDGEFATILGKVTAVENKPLRNKLVITKVTLDDGSRVVASLTWFNQWRMKATFEKLIGKQVVAYGQVKRRYAPELNTPEWEAIDEDGAVDSLAIGRIVPVYPLTEGLSQTRLRRFAYEAVKLCADEFEDALPDALRKRRSLPGIAEALRNIHYPESDDALQAARHRLAYEELLALQILVAEKKREVAIQPGIAFPDVLGPVEELRGVLPFSLTEAQERVIGELGRDMASTLPMNRLVQGDVGAGKTAVAMAAMTIAARGGYQAALMAPTEILAEQHLKGIRARLEELGLRVDLLTGSRPAKEKAAVKERLLSGETSIVVGTHALIQESVGFHKLGLVVIDEQHRFGVLQRAALSDKGVRPDVLVMTATPIPRTLTLTVYGDLDVSILDQLPPGRKPIRTHWKKRAEQDKVYAGIKQMVTQGRQAYIVCPLVEESEKREAKAATHLAEHLKAHVFPELSIGLLHGQLKSDEKDAVMEAFRKNEHQILVATTVIEVGVDVPNAAVIVIEDADNFGLAQLHQLRGRVGRGEHASFCVLLADPSTPDGTARMEVMCATSDGFVIAEEDLKLRGPGEFFGTRQSGIPSLKVADVLRDQDILIEARTDAFDLLSRDPQLARPDHGLLKEAVARRRRAAEALQIG</sequence>
<dbReference type="CDD" id="cd04488">
    <property type="entry name" value="RecG_wedge_OBF"/>
    <property type="match status" value="1"/>
</dbReference>
<dbReference type="InterPro" id="IPR011545">
    <property type="entry name" value="DEAD/DEAH_box_helicase_dom"/>
</dbReference>
<dbReference type="CDD" id="cd17992">
    <property type="entry name" value="DEXHc_RecG"/>
    <property type="match status" value="1"/>
</dbReference>
<dbReference type="Pfam" id="PF00271">
    <property type="entry name" value="Helicase_C"/>
    <property type="match status" value="1"/>
</dbReference>
<evidence type="ECO:0000256" key="13">
    <source>
        <dbReference type="ARBA" id="ARBA00034808"/>
    </source>
</evidence>
<dbReference type="NCBIfam" id="TIGR00643">
    <property type="entry name" value="recG"/>
    <property type="match status" value="1"/>
</dbReference>
<evidence type="ECO:0000259" key="17">
    <source>
        <dbReference type="PROSITE" id="PS51194"/>
    </source>
</evidence>
<accession>A0A7W9SUG5</accession>
<dbReference type="GO" id="GO:0005524">
    <property type="term" value="F:ATP binding"/>
    <property type="evidence" value="ECO:0007669"/>
    <property type="project" value="UniProtKB-KW"/>
</dbReference>
<comment type="caution">
    <text evidence="18">The sequence shown here is derived from an EMBL/GenBank/DDBJ whole genome shotgun (WGS) entry which is preliminary data.</text>
</comment>
<name>A0A7W9SUG5_ARMRO</name>
<evidence type="ECO:0000256" key="5">
    <source>
        <dbReference type="ARBA" id="ARBA00022801"/>
    </source>
</evidence>
<keyword evidence="9 15" id="KW-0233">DNA recombination</keyword>
<dbReference type="GO" id="GO:0043138">
    <property type="term" value="F:3'-5' DNA helicase activity"/>
    <property type="evidence" value="ECO:0007669"/>
    <property type="project" value="UniProtKB-EC"/>
</dbReference>
<evidence type="ECO:0000256" key="15">
    <source>
        <dbReference type="RuleBase" id="RU363016"/>
    </source>
</evidence>